<evidence type="ECO:0000313" key="1">
    <source>
        <dbReference type="EMBL" id="GGT57898.1"/>
    </source>
</evidence>
<sequence>MTTQHPDITPTATPRYVDMHILQTLPFSNVNRDDLGSPKTVTYGGVTRTRVSSQAWKRPTRLAVETRIGHQARRTRRLPLQVAQNLIDRGWPEDLAELAGVQVVISTDSKLDLENNATTASLLFLPNDAAGSLADIADKHRDKLEKALGTKAAAKPQLPKDAIHEILRSRNGSIALFGRMMAEIPGAGVDGAVQVAHSFTTHSTSVQADFFTAVDDVDQWASDAGSAHMNTAEYSSGVFYRYAVLDTGDLIRNVTDQTVARELAEAFLTEFIQSLPSAKKNSTAPNSVPDLVHVAVRSDRPVSLAAAFEQPVQAGRTGWAEPSRRALAAYTAKINTLMGDSGRIYSAHAGVDDTPFEALGDRVESYPVLVAGALEAVFPSNGSTAS</sequence>
<keyword evidence="2" id="KW-1185">Reference proteome</keyword>
<comment type="caution">
    <text evidence="1">The sequence shown here is derived from an EMBL/GenBank/DDBJ whole genome shotgun (WGS) entry which is preliminary data.</text>
</comment>
<dbReference type="Pfam" id="PF09344">
    <property type="entry name" value="Cas_CT1975"/>
    <property type="match status" value="1"/>
</dbReference>
<accession>A0A918HE83</accession>
<dbReference type="RefSeq" id="WP_019891666.1">
    <property type="nucleotide sequence ID" value="NZ_BMQQ01000032.1"/>
</dbReference>
<dbReference type="AlphaFoldDB" id="A0A918HE83"/>
<proteinExistence type="predicted"/>
<dbReference type="InterPro" id="IPR010148">
    <property type="entry name" value="CRISPR-assoc_prot_CT1975"/>
</dbReference>
<reference evidence="1" key="2">
    <citation type="submission" date="2020-09" db="EMBL/GenBank/DDBJ databases">
        <authorList>
            <person name="Sun Q."/>
            <person name="Ohkuma M."/>
        </authorList>
    </citation>
    <scope>NUCLEOTIDE SEQUENCE</scope>
    <source>
        <strain evidence="1">JCM 3172</strain>
    </source>
</reference>
<dbReference type="Proteomes" id="UP000619486">
    <property type="component" value="Unassembled WGS sequence"/>
</dbReference>
<protein>
    <submittedName>
        <fullName evidence="1">Type I-E CRISPR-associated protein Cas7/Cse4/CasC</fullName>
    </submittedName>
</protein>
<reference evidence="1" key="1">
    <citation type="journal article" date="2014" name="Int. J. Syst. Evol. Microbiol.">
        <title>Complete genome sequence of Corynebacterium casei LMG S-19264T (=DSM 44701T), isolated from a smear-ripened cheese.</title>
        <authorList>
            <consortium name="US DOE Joint Genome Institute (JGI-PGF)"/>
            <person name="Walter F."/>
            <person name="Albersmeier A."/>
            <person name="Kalinowski J."/>
            <person name="Ruckert C."/>
        </authorList>
    </citation>
    <scope>NUCLEOTIDE SEQUENCE</scope>
    <source>
        <strain evidence="1">JCM 3172</strain>
    </source>
</reference>
<organism evidence="1 2">
    <name type="scientific">Streptomyces purpureus</name>
    <dbReference type="NCBI Taxonomy" id="1951"/>
    <lineage>
        <taxon>Bacteria</taxon>
        <taxon>Bacillati</taxon>
        <taxon>Actinomycetota</taxon>
        <taxon>Actinomycetes</taxon>
        <taxon>Kitasatosporales</taxon>
        <taxon>Streptomycetaceae</taxon>
        <taxon>Streptomyces</taxon>
    </lineage>
</organism>
<gene>
    <name evidence="1" type="ORF">GCM10014713_59320</name>
</gene>
<evidence type="ECO:0000313" key="2">
    <source>
        <dbReference type="Proteomes" id="UP000619486"/>
    </source>
</evidence>
<name>A0A918HE83_9ACTN</name>
<dbReference type="NCBIfam" id="TIGR01869">
    <property type="entry name" value="casC_Cse4"/>
    <property type="match status" value="1"/>
</dbReference>
<dbReference type="EMBL" id="BMQQ01000032">
    <property type="protein sequence ID" value="GGT57898.1"/>
    <property type="molecule type" value="Genomic_DNA"/>
</dbReference>